<dbReference type="AlphaFoldDB" id="X8AG98"/>
<evidence type="ECO:0000313" key="2">
    <source>
        <dbReference type="EMBL" id="EUA29865.1"/>
    </source>
</evidence>
<gene>
    <name evidence="2" type="ORF">I553_4118</name>
</gene>
<sequence>MDHIAIRGRCVRRPARPGSPFDSALGLRTDVDEHGAAAHRAGHLLGGKPAQSGPGATQHPIYPAGHGTRSVNSVRRRRSVLRSVTS</sequence>
<comment type="caution">
    <text evidence="2">The sequence shown here is derived from an EMBL/GenBank/DDBJ whole genome shotgun (WGS) entry which is preliminary data.</text>
</comment>
<accession>X8AG98</accession>
<dbReference type="EMBL" id="JAOB01000060">
    <property type="protein sequence ID" value="EUA29865.1"/>
    <property type="molecule type" value="Genomic_DNA"/>
</dbReference>
<reference evidence="2" key="1">
    <citation type="submission" date="2014-01" db="EMBL/GenBank/DDBJ databases">
        <authorList>
            <person name="Brown-Elliot B."/>
            <person name="Wallace R."/>
            <person name="Lenaerts A."/>
            <person name="Ordway D."/>
            <person name="DeGroote M.A."/>
            <person name="Parker T."/>
            <person name="Sizemore C."/>
            <person name="Tallon L.J."/>
            <person name="Sadzewicz L.K."/>
            <person name="Sengamalay N."/>
            <person name="Fraser C.M."/>
            <person name="Hine E."/>
            <person name="Shefchek K.A."/>
            <person name="Das S.P."/>
            <person name="Tettelin H."/>
        </authorList>
    </citation>
    <scope>NUCLEOTIDE SEQUENCE [LARGE SCALE GENOMIC DNA]</scope>
    <source>
        <strain evidence="2">4042</strain>
    </source>
</reference>
<protein>
    <submittedName>
        <fullName evidence="2">Uncharacterized protein</fullName>
    </submittedName>
</protein>
<organism evidence="2">
    <name type="scientific">Mycobacterium xenopi 4042</name>
    <dbReference type="NCBI Taxonomy" id="1299334"/>
    <lineage>
        <taxon>Bacteria</taxon>
        <taxon>Bacillati</taxon>
        <taxon>Actinomycetota</taxon>
        <taxon>Actinomycetes</taxon>
        <taxon>Mycobacteriales</taxon>
        <taxon>Mycobacteriaceae</taxon>
        <taxon>Mycobacterium</taxon>
    </lineage>
</organism>
<feature type="region of interest" description="Disordered" evidence="1">
    <location>
        <begin position="43"/>
        <end position="86"/>
    </location>
</feature>
<name>X8AG98_MYCXE</name>
<proteinExistence type="predicted"/>
<evidence type="ECO:0000256" key="1">
    <source>
        <dbReference type="SAM" id="MobiDB-lite"/>
    </source>
</evidence>